<dbReference type="EMBL" id="JACHHZ010000007">
    <property type="protein sequence ID" value="MBB6096365.1"/>
    <property type="molecule type" value="Genomic_DNA"/>
</dbReference>
<accession>A0A841HX55</accession>
<sequence>MSESKQIVAMLKRSLKARGMTYADLASRVRLSEASIKRIFAQETFSLARLEQICGALGMSIAEVVQISAPQPLERRQQLTVDQEEALASDPRTLATFHLLLNGYDSASIAAELGLNDRDLRRLLVKLDAAKLIELGTKLKVRLRTSNVIAWRSDGPVRRAYEEQVKGEFLRAAFQDKDELLNFGSAELSAASVNIIVRKLEALARDFADLAALDASLPGRDEKRSMGLMLAMRPWVFSMYAGLRQKG</sequence>
<dbReference type="CDD" id="cd00093">
    <property type="entry name" value="HTH_XRE"/>
    <property type="match status" value="1"/>
</dbReference>
<dbReference type="InterPro" id="IPR010982">
    <property type="entry name" value="Lambda_DNA-bd_dom_sf"/>
</dbReference>
<proteinExistence type="predicted"/>
<dbReference type="SMART" id="SM00530">
    <property type="entry name" value="HTH_XRE"/>
    <property type="match status" value="1"/>
</dbReference>
<dbReference type="GO" id="GO:0003677">
    <property type="term" value="F:DNA binding"/>
    <property type="evidence" value="ECO:0007669"/>
    <property type="project" value="InterPro"/>
</dbReference>
<evidence type="ECO:0000313" key="2">
    <source>
        <dbReference type="EMBL" id="MBB6096365.1"/>
    </source>
</evidence>
<gene>
    <name evidence="2" type="ORF">HNQ60_005287</name>
</gene>
<dbReference type="Proteomes" id="UP000588068">
    <property type="component" value="Unassembled WGS sequence"/>
</dbReference>
<name>A0A841HX55_9GAMM</name>
<comment type="caution">
    <text evidence="2">The sequence shown here is derived from an EMBL/GenBank/DDBJ whole genome shotgun (WGS) entry which is preliminary data.</text>
</comment>
<dbReference type="RefSeq" id="WP_184335748.1">
    <property type="nucleotide sequence ID" value="NZ_JACHHZ010000007.1"/>
</dbReference>
<dbReference type="PROSITE" id="PS50943">
    <property type="entry name" value="HTH_CROC1"/>
    <property type="match status" value="1"/>
</dbReference>
<dbReference type="Pfam" id="PF13443">
    <property type="entry name" value="HTH_26"/>
    <property type="match status" value="1"/>
</dbReference>
<protein>
    <submittedName>
        <fullName evidence="2">Transcriptional regulator with XRE-family HTH domain</fullName>
    </submittedName>
</protein>
<dbReference type="AlphaFoldDB" id="A0A841HX55"/>
<dbReference type="InterPro" id="IPR001387">
    <property type="entry name" value="Cro/C1-type_HTH"/>
</dbReference>
<dbReference type="Gene3D" id="1.10.260.40">
    <property type="entry name" value="lambda repressor-like DNA-binding domains"/>
    <property type="match status" value="1"/>
</dbReference>
<keyword evidence="3" id="KW-1185">Reference proteome</keyword>
<evidence type="ECO:0000313" key="3">
    <source>
        <dbReference type="Proteomes" id="UP000588068"/>
    </source>
</evidence>
<organism evidence="2 3">
    <name type="scientific">Povalibacter uvarum</name>
    <dbReference type="NCBI Taxonomy" id="732238"/>
    <lineage>
        <taxon>Bacteria</taxon>
        <taxon>Pseudomonadati</taxon>
        <taxon>Pseudomonadota</taxon>
        <taxon>Gammaproteobacteria</taxon>
        <taxon>Steroidobacterales</taxon>
        <taxon>Steroidobacteraceae</taxon>
        <taxon>Povalibacter</taxon>
    </lineage>
</organism>
<feature type="domain" description="HTH cro/C1-type" evidence="1">
    <location>
        <begin position="11"/>
        <end position="64"/>
    </location>
</feature>
<evidence type="ECO:0000259" key="1">
    <source>
        <dbReference type="PROSITE" id="PS50943"/>
    </source>
</evidence>
<reference evidence="2 3" key="1">
    <citation type="submission" date="2020-08" db="EMBL/GenBank/DDBJ databases">
        <title>Genomic Encyclopedia of Type Strains, Phase IV (KMG-IV): sequencing the most valuable type-strain genomes for metagenomic binning, comparative biology and taxonomic classification.</title>
        <authorList>
            <person name="Goeker M."/>
        </authorList>
    </citation>
    <scope>NUCLEOTIDE SEQUENCE [LARGE SCALE GENOMIC DNA]</scope>
    <source>
        <strain evidence="2 3">DSM 26723</strain>
    </source>
</reference>
<dbReference type="SUPFAM" id="SSF47413">
    <property type="entry name" value="lambda repressor-like DNA-binding domains"/>
    <property type="match status" value="1"/>
</dbReference>